<sequence>MARSAHISALAYALLLSLVLGSCGGELSVPVDGQGSALEAPAHFVKLPREVTEQATVAKADLGKRLFFDPILSADSTVSCGSCHLPELAFTDGKAIAVGIAGRRGQRNAPTLANLAWAGDGLFWDGRSPGLEAQVSDPIHNPNELGSDWATVISRLRGQADYQKAFRSAFGASALIDSSLVKEALAQYQRALISAESKYDRAMRGEAVLTASEARGKHIFFDSSAELPDGECGHCHTPPLFTDQTYMNNGVQEQSGSFEYADAGRGGHTGIRFDNGRFRVPSLRNIALTAPYMHDGRFATLEEVVAHYNRGGHPGPNVDPKIRPLGLSASEQADLVAFLKTLTDTAFVEYHSRSKNTLQ</sequence>
<keyword evidence="2 8" id="KW-0349">Heme</keyword>
<evidence type="ECO:0000256" key="2">
    <source>
        <dbReference type="ARBA" id="ARBA00022617"/>
    </source>
</evidence>
<dbReference type="AlphaFoldDB" id="A0A5C6S4Y8"/>
<feature type="binding site" description="covalent" evidence="8">
    <location>
        <position position="232"/>
    </location>
    <ligand>
        <name>heme c</name>
        <dbReference type="ChEBI" id="CHEBI:61717"/>
        <label>2</label>
    </ligand>
</feature>
<dbReference type="GO" id="GO:0009055">
    <property type="term" value="F:electron transfer activity"/>
    <property type="evidence" value="ECO:0007669"/>
    <property type="project" value="InterPro"/>
</dbReference>
<dbReference type="Gene3D" id="1.10.760.10">
    <property type="entry name" value="Cytochrome c-like domain"/>
    <property type="match status" value="2"/>
</dbReference>
<comment type="subcellular location">
    <subcellularLocation>
        <location evidence="1">Periplasm</location>
    </subcellularLocation>
</comment>
<feature type="binding site" description="covalent" evidence="8">
    <location>
        <position position="235"/>
    </location>
    <ligand>
        <name>heme c</name>
        <dbReference type="ChEBI" id="CHEBI:61717"/>
        <label>2</label>
    </ligand>
</feature>
<dbReference type="EMBL" id="VOOR01000002">
    <property type="protein sequence ID" value="TXB69483.1"/>
    <property type="molecule type" value="Genomic_DNA"/>
</dbReference>
<evidence type="ECO:0000256" key="5">
    <source>
        <dbReference type="ARBA" id="ARBA00022764"/>
    </source>
</evidence>
<dbReference type="InterPro" id="IPR009056">
    <property type="entry name" value="Cyt_c-like_dom"/>
</dbReference>
<keyword evidence="3 9" id="KW-0479">Metal-binding</keyword>
<dbReference type="GO" id="GO:0020037">
    <property type="term" value="F:heme binding"/>
    <property type="evidence" value="ECO:0007669"/>
    <property type="project" value="InterPro"/>
</dbReference>
<evidence type="ECO:0000256" key="6">
    <source>
        <dbReference type="ARBA" id="ARBA00023002"/>
    </source>
</evidence>
<dbReference type="PROSITE" id="PS51007">
    <property type="entry name" value="CYTC"/>
    <property type="match status" value="2"/>
</dbReference>
<dbReference type="GO" id="GO:0004130">
    <property type="term" value="F:cytochrome-c peroxidase activity"/>
    <property type="evidence" value="ECO:0007669"/>
    <property type="project" value="TreeGrafter"/>
</dbReference>
<comment type="cofactor">
    <cofactor evidence="8">
        <name>heme</name>
        <dbReference type="ChEBI" id="CHEBI:30413"/>
    </cofactor>
    <text evidence="8">Binds 2 heme groups.</text>
</comment>
<dbReference type="GO" id="GO:0042597">
    <property type="term" value="C:periplasmic space"/>
    <property type="evidence" value="ECO:0007669"/>
    <property type="project" value="UniProtKB-SubCell"/>
</dbReference>
<keyword evidence="7 9" id="KW-0408">Iron</keyword>
<proteinExistence type="predicted"/>
<accession>A0A5C6S4Y8</accession>
<protein>
    <recommendedName>
        <fullName evidence="10">Cytochrome c domain-containing protein</fullName>
    </recommendedName>
</protein>
<dbReference type="Proteomes" id="UP000321580">
    <property type="component" value="Unassembled WGS sequence"/>
</dbReference>
<organism evidence="11 12">
    <name type="scientific">Phaeodactylibacter luteus</name>
    <dbReference type="NCBI Taxonomy" id="1564516"/>
    <lineage>
        <taxon>Bacteria</taxon>
        <taxon>Pseudomonadati</taxon>
        <taxon>Bacteroidota</taxon>
        <taxon>Saprospiria</taxon>
        <taxon>Saprospirales</taxon>
        <taxon>Haliscomenobacteraceae</taxon>
        <taxon>Phaeodactylibacter</taxon>
    </lineage>
</organism>
<dbReference type="OrthoDB" id="9805202at2"/>
<evidence type="ECO:0000256" key="4">
    <source>
        <dbReference type="ARBA" id="ARBA00022729"/>
    </source>
</evidence>
<dbReference type="InterPro" id="IPR036909">
    <property type="entry name" value="Cyt_c-like_dom_sf"/>
</dbReference>
<evidence type="ECO:0000256" key="3">
    <source>
        <dbReference type="ARBA" id="ARBA00022723"/>
    </source>
</evidence>
<keyword evidence="6" id="KW-0560">Oxidoreductase</keyword>
<feature type="domain" description="Cytochrome c" evidence="10">
    <location>
        <begin position="58"/>
        <end position="160"/>
    </location>
</feature>
<evidence type="ECO:0000259" key="10">
    <source>
        <dbReference type="PROSITE" id="PS51007"/>
    </source>
</evidence>
<dbReference type="SUPFAM" id="SSF46626">
    <property type="entry name" value="Cytochrome c"/>
    <property type="match status" value="2"/>
</dbReference>
<dbReference type="PANTHER" id="PTHR30600:SF14">
    <property type="entry name" value="CYTOCHROME C PEROXIDASE"/>
    <property type="match status" value="1"/>
</dbReference>
<dbReference type="InterPro" id="IPR004852">
    <property type="entry name" value="Di-haem_cyt_c_peroxidsae"/>
</dbReference>
<evidence type="ECO:0000256" key="8">
    <source>
        <dbReference type="PIRSR" id="PIRSR000294-1"/>
    </source>
</evidence>
<dbReference type="GO" id="GO:0046872">
    <property type="term" value="F:metal ion binding"/>
    <property type="evidence" value="ECO:0007669"/>
    <property type="project" value="UniProtKB-KW"/>
</dbReference>
<dbReference type="Pfam" id="PF03150">
    <property type="entry name" value="CCP_MauG"/>
    <property type="match status" value="1"/>
</dbReference>
<feature type="binding site" description="covalent" evidence="8">
    <location>
        <position position="80"/>
    </location>
    <ligand>
        <name>heme c</name>
        <dbReference type="ChEBI" id="CHEBI:61717"/>
        <label>1</label>
    </ligand>
</feature>
<dbReference type="PIRSF" id="PIRSF000294">
    <property type="entry name" value="Cytochrome-c_peroxidase"/>
    <property type="match status" value="1"/>
</dbReference>
<dbReference type="RefSeq" id="WP_147165615.1">
    <property type="nucleotide sequence ID" value="NZ_VOOR01000002.1"/>
</dbReference>
<feature type="domain" description="Cytochrome c" evidence="10">
    <location>
        <begin position="211"/>
        <end position="343"/>
    </location>
</feature>
<dbReference type="InterPro" id="IPR051395">
    <property type="entry name" value="Cytochrome_c_Peroxidase/MauG"/>
</dbReference>
<feature type="binding site" description="axial binding residue" evidence="9">
    <location>
        <position position="236"/>
    </location>
    <ligand>
        <name>heme c</name>
        <dbReference type="ChEBI" id="CHEBI:61717"/>
        <label>2</label>
    </ligand>
    <ligandPart>
        <name>Fe</name>
        <dbReference type="ChEBI" id="CHEBI:18248"/>
    </ligandPart>
</feature>
<feature type="binding site" description="axial binding residue" evidence="9">
    <location>
        <position position="84"/>
    </location>
    <ligand>
        <name>heme c</name>
        <dbReference type="ChEBI" id="CHEBI:61717"/>
        <label>1</label>
    </ligand>
    <ligandPart>
        <name>Fe</name>
        <dbReference type="ChEBI" id="CHEBI:18248"/>
    </ligandPart>
</feature>
<feature type="binding site" description="covalent" evidence="8">
    <location>
        <position position="83"/>
    </location>
    <ligand>
        <name>heme c</name>
        <dbReference type="ChEBI" id="CHEBI:61717"/>
        <label>1</label>
    </ligand>
</feature>
<evidence type="ECO:0000256" key="1">
    <source>
        <dbReference type="ARBA" id="ARBA00004418"/>
    </source>
</evidence>
<evidence type="ECO:0000256" key="7">
    <source>
        <dbReference type="ARBA" id="ARBA00023004"/>
    </source>
</evidence>
<name>A0A5C6S4Y8_9BACT</name>
<keyword evidence="4" id="KW-0732">Signal</keyword>
<keyword evidence="12" id="KW-1185">Reference proteome</keyword>
<evidence type="ECO:0000313" key="12">
    <source>
        <dbReference type="Proteomes" id="UP000321580"/>
    </source>
</evidence>
<evidence type="ECO:0000313" key="11">
    <source>
        <dbReference type="EMBL" id="TXB69483.1"/>
    </source>
</evidence>
<gene>
    <name evidence="11" type="ORF">FRY97_01350</name>
</gene>
<evidence type="ECO:0000256" key="9">
    <source>
        <dbReference type="PIRSR" id="PIRSR000294-2"/>
    </source>
</evidence>
<dbReference type="PANTHER" id="PTHR30600">
    <property type="entry name" value="CYTOCHROME C PEROXIDASE-RELATED"/>
    <property type="match status" value="1"/>
</dbReference>
<dbReference type="PROSITE" id="PS51257">
    <property type="entry name" value="PROKAR_LIPOPROTEIN"/>
    <property type="match status" value="1"/>
</dbReference>
<comment type="caution">
    <text evidence="11">The sequence shown here is derived from an EMBL/GenBank/DDBJ whole genome shotgun (WGS) entry which is preliminary data.</text>
</comment>
<comment type="PTM">
    <text evidence="8">Binds 2 heme groups per subunit.</text>
</comment>
<reference evidence="11 12" key="1">
    <citation type="submission" date="2019-08" db="EMBL/GenBank/DDBJ databases">
        <title>Genome of Phaeodactylibacter luteus.</title>
        <authorList>
            <person name="Bowman J.P."/>
        </authorList>
    </citation>
    <scope>NUCLEOTIDE SEQUENCE [LARGE SCALE GENOMIC DNA]</scope>
    <source>
        <strain evidence="11 12">KCTC 42180</strain>
    </source>
</reference>
<keyword evidence="5" id="KW-0574">Periplasm</keyword>
<dbReference type="InterPro" id="IPR026259">
    <property type="entry name" value="MauG/Cytc_peroxidase"/>
</dbReference>